<dbReference type="Pfam" id="PF22564">
    <property type="entry name" value="HAAS"/>
    <property type="match status" value="1"/>
</dbReference>
<feature type="compositionally biased region" description="Low complexity" evidence="1">
    <location>
        <begin position="348"/>
        <end position="371"/>
    </location>
</feature>
<name>A0A512PFZ1_9CELL</name>
<organism evidence="3 4">
    <name type="scientific">Cellulomonas soli</name>
    <dbReference type="NCBI Taxonomy" id="931535"/>
    <lineage>
        <taxon>Bacteria</taxon>
        <taxon>Bacillati</taxon>
        <taxon>Actinomycetota</taxon>
        <taxon>Actinomycetes</taxon>
        <taxon>Micrococcales</taxon>
        <taxon>Cellulomonadaceae</taxon>
        <taxon>Cellulomonas</taxon>
    </lineage>
</organism>
<evidence type="ECO:0000313" key="4">
    <source>
        <dbReference type="Proteomes" id="UP000321798"/>
    </source>
</evidence>
<feature type="region of interest" description="Disordered" evidence="1">
    <location>
        <begin position="328"/>
        <end position="382"/>
    </location>
</feature>
<feature type="transmembrane region" description="Helical" evidence="2">
    <location>
        <begin position="118"/>
        <end position="137"/>
    </location>
</feature>
<proteinExistence type="predicted"/>
<feature type="transmembrane region" description="Helical" evidence="2">
    <location>
        <begin position="157"/>
        <end position="178"/>
    </location>
</feature>
<keyword evidence="2" id="KW-0812">Transmembrane</keyword>
<protein>
    <submittedName>
        <fullName evidence="3">Uncharacterized protein</fullName>
    </submittedName>
</protein>
<gene>
    <name evidence="3" type="ORF">CSO01_28350</name>
</gene>
<keyword evidence="2" id="KW-0472">Membrane</keyword>
<feature type="compositionally biased region" description="Pro residues" evidence="1">
    <location>
        <begin position="337"/>
        <end position="347"/>
    </location>
</feature>
<comment type="caution">
    <text evidence="3">The sequence shown here is derived from an EMBL/GenBank/DDBJ whole genome shotgun (WGS) entry which is preliminary data.</text>
</comment>
<evidence type="ECO:0000256" key="2">
    <source>
        <dbReference type="SAM" id="Phobius"/>
    </source>
</evidence>
<keyword evidence="2" id="KW-1133">Transmembrane helix</keyword>
<dbReference type="Proteomes" id="UP000321798">
    <property type="component" value="Unassembled WGS sequence"/>
</dbReference>
<dbReference type="EMBL" id="BKAL01000010">
    <property type="protein sequence ID" value="GEP70120.1"/>
    <property type="molecule type" value="Genomic_DNA"/>
</dbReference>
<feature type="transmembrane region" description="Helical" evidence="2">
    <location>
        <begin position="190"/>
        <end position="210"/>
    </location>
</feature>
<evidence type="ECO:0000313" key="3">
    <source>
        <dbReference type="EMBL" id="GEP70120.1"/>
    </source>
</evidence>
<accession>A0A512PFZ1</accession>
<dbReference type="OrthoDB" id="5185521at2"/>
<keyword evidence="4" id="KW-1185">Reference proteome</keyword>
<evidence type="ECO:0000256" key="1">
    <source>
        <dbReference type="SAM" id="MobiDB-lite"/>
    </source>
</evidence>
<sequence length="382" mass="39885">MSTLHTTASRERAVDAAPADVHAYAHAVRRHLGGLSTDQVDDLTDGLEADLADALADRPGGGDDLLALFGPPKEYATELRTAAGFGEAPATRRRRSEAVRARLVALRERVLRPLRAQLWWPGAAGLAAELAPAWWVLRGYVLYRAVAGVLESHTTLLPYALAGWLLLVAALAASVQWGRGRWAGRRGLRVLAATAQAVAVVALIPVGYYLSQSIDGDGGMYAVYESPDEGVYVDGVPAKNLFVYDADGLPVPGALVYDQDGKPVSVGEGVYQFQGDQQWALVPAEDLDGTVRANVYPRAGVLNGWFEGDEVTGGTAVDLPFPFEQVPPVRTVSPADSPTPSPSPSPSVVPTAGATAGAAAVGDTATDTPTGSSTGGAEEPVG</sequence>
<dbReference type="AlphaFoldDB" id="A0A512PFZ1"/>
<dbReference type="RefSeq" id="WP_146953891.1">
    <property type="nucleotide sequence ID" value="NZ_BAABBJ010000002.1"/>
</dbReference>
<reference evidence="3 4" key="1">
    <citation type="submission" date="2019-07" db="EMBL/GenBank/DDBJ databases">
        <title>Whole genome shotgun sequence of Cellulomonas soli NBRC 109434.</title>
        <authorList>
            <person name="Hosoyama A."/>
            <person name="Uohara A."/>
            <person name="Ohji S."/>
            <person name="Ichikawa N."/>
        </authorList>
    </citation>
    <scope>NUCLEOTIDE SEQUENCE [LARGE SCALE GENOMIC DNA]</scope>
    <source>
        <strain evidence="3 4">NBRC 109434</strain>
    </source>
</reference>